<reference evidence="12 13" key="1">
    <citation type="submission" date="2018-10" db="EMBL/GenBank/DDBJ databases">
        <title>Thermophilic Lithotrophy and Phototrophy in an Intertidal, Iron-rich, Geothermal Spring.</title>
        <authorList>
            <person name="Ward L.M."/>
            <person name="Idei A."/>
            <person name="Nakagawa M."/>
            <person name="Ueno Y."/>
            <person name="Fischer W."/>
            <person name="Mcglynn S.E."/>
        </authorList>
    </citation>
    <scope>NUCLEOTIDE SEQUENCE [LARGE SCALE GENOMIC DNA]</scope>
    <source>
        <strain evidence="12">J137</strain>
    </source>
</reference>
<dbReference type="SMART" id="SM00987">
    <property type="entry name" value="UreE_C"/>
    <property type="match status" value="1"/>
</dbReference>
<evidence type="ECO:0000313" key="12">
    <source>
        <dbReference type="EMBL" id="RMD76962.1"/>
    </source>
</evidence>
<dbReference type="NCBIfam" id="NF003589">
    <property type="entry name" value="PRK05254.1-2"/>
    <property type="match status" value="1"/>
</dbReference>
<dbReference type="PROSITE" id="PS00130">
    <property type="entry name" value="U_DNA_GLYCOSYLASE"/>
    <property type="match status" value="1"/>
</dbReference>
<evidence type="ECO:0000256" key="4">
    <source>
        <dbReference type="ARBA" id="ARBA00012030"/>
    </source>
</evidence>
<dbReference type="AlphaFoldDB" id="A0A3M0YY28"/>
<feature type="domain" description="Uracil-DNA glycosylase-like" evidence="11">
    <location>
        <begin position="47"/>
        <end position="210"/>
    </location>
</feature>
<dbReference type="PANTHER" id="PTHR11264:SF0">
    <property type="entry name" value="URACIL-DNA GLYCOSYLASE"/>
    <property type="match status" value="1"/>
</dbReference>
<dbReference type="EMBL" id="RFKV01000079">
    <property type="protein sequence ID" value="RMD76962.1"/>
    <property type="molecule type" value="Genomic_DNA"/>
</dbReference>
<dbReference type="SUPFAM" id="SSF52141">
    <property type="entry name" value="Uracil-DNA glycosylase-like"/>
    <property type="match status" value="1"/>
</dbReference>
<comment type="catalytic activity">
    <reaction evidence="1 8 10">
        <text>Hydrolyzes single-stranded DNA or mismatched double-stranded DNA and polynucleotides, releasing free uracil.</text>
        <dbReference type="EC" id="3.2.2.27"/>
    </reaction>
</comment>
<dbReference type="EC" id="3.2.2.27" evidence="4 8"/>
<keyword evidence="6 8" id="KW-0378">Hydrolase</keyword>
<feature type="active site" description="Proton acceptor" evidence="8 9">
    <location>
        <position position="63"/>
    </location>
</feature>
<dbReference type="NCBIfam" id="NF003588">
    <property type="entry name" value="PRK05254.1-1"/>
    <property type="match status" value="1"/>
</dbReference>
<evidence type="ECO:0000256" key="8">
    <source>
        <dbReference type="HAMAP-Rule" id="MF_00148"/>
    </source>
</evidence>
<dbReference type="InterPro" id="IPR002043">
    <property type="entry name" value="UDG_fam1"/>
</dbReference>
<comment type="subcellular location">
    <subcellularLocation>
        <location evidence="8">Cytoplasm</location>
    </subcellularLocation>
</comment>
<dbReference type="CDD" id="cd10027">
    <property type="entry name" value="UDG-F1-like"/>
    <property type="match status" value="1"/>
</dbReference>
<keyword evidence="12" id="KW-0326">Glycosidase</keyword>
<dbReference type="NCBIfam" id="TIGR00628">
    <property type="entry name" value="ung"/>
    <property type="match status" value="1"/>
</dbReference>
<dbReference type="Proteomes" id="UP000269410">
    <property type="component" value="Unassembled WGS sequence"/>
</dbReference>
<evidence type="ECO:0000313" key="13">
    <source>
        <dbReference type="Proteomes" id="UP000269410"/>
    </source>
</evidence>
<dbReference type="InterPro" id="IPR005122">
    <property type="entry name" value="Uracil-DNA_glycosylase-like"/>
</dbReference>
<dbReference type="Gene3D" id="3.40.470.10">
    <property type="entry name" value="Uracil-DNA glycosylase-like domain"/>
    <property type="match status" value="1"/>
</dbReference>
<dbReference type="NCBIfam" id="NF003592">
    <property type="entry name" value="PRK05254.1-5"/>
    <property type="match status" value="1"/>
</dbReference>
<comment type="function">
    <text evidence="2 8 10">Excises uracil residues from the DNA which can arise as a result of misincorporation of dUMP residues by DNA polymerase or due to deamination of cytosine.</text>
</comment>
<evidence type="ECO:0000256" key="10">
    <source>
        <dbReference type="RuleBase" id="RU003780"/>
    </source>
</evidence>
<evidence type="ECO:0000256" key="5">
    <source>
        <dbReference type="ARBA" id="ARBA00022763"/>
    </source>
</evidence>
<evidence type="ECO:0000259" key="11">
    <source>
        <dbReference type="SMART" id="SM00986"/>
    </source>
</evidence>
<dbReference type="GO" id="GO:0097510">
    <property type="term" value="P:base-excision repair, AP site formation via deaminated base removal"/>
    <property type="evidence" value="ECO:0007669"/>
    <property type="project" value="TreeGrafter"/>
</dbReference>
<keyword evidence="8" id="KW-0963">Cytoplasm</keyword>
<dbReference type="InterPro" id="IPR018085">
    <property type="entry name" value="Ura-DNA_Glyclase_AS"/>
</dbReference>
<evidence type="ECO:0000256" key="9">
    <source>
        <dbReference type="PROSITE-ProRule" id="PRU10072"/>
    </source>
</evidence>
<evidence type="ECO:0000256" key="2">
    <source>
        <dbReference type="ARBA" id="ARBA00002631"/>
    </source>
</evidence>
<dbReference type="HAMAP" id="MF_00148">
    <property type="entry name" value="UDG"/>
    <property type="match status" value="1"/>
</dbReference>
<evidence type="ECO:0000256" key="1">
    <source>
        <dbReference type="ARBA" id="ARBA00001400"/>
    </source>
</evidence>
<dbReference type="GO" id="GO:0005737">
    <property type="term" value="C:cytoplasm"/>
    <property type="evidence" value="ECO:0007669"/>
    <property type="project" value="UniProtKB-SubCell"/>
</dbReference>
<evidence type="ECO:0000256" key="6">
    <source>
        <dbReference type="ARBA" id="ARBA00022801"/>
    </source>
</evidence>
<proteinExistence type="inferred from homology"/>
<keyword evidence="7 8" id="KW-0234">DNA repair</keyword>
<dbReference type="Pfam" id="PF03167">
    <property type="entry name" value="UDG"/>
    <property type="match status" value="1"/>
</dbReference>
<sequence length="221" mass="25487">MSSLAKFWENFLEEEKKLDYMMNLKKFLIQEYKHFTICPPKDFVFRALEIDPEQIKVVVLGQDPYHTPGVANGLAFATNLGNKMPPSLINIFEELKNDLKLKELKNLDQTLIHWHKQGIMLLNTTLTVRSGQANSHYGKGWEIFTNKIIKIVSEKTNKVAFILWGKNAAEKAKIIDKTKHFILISAHPSPFSAHKGFFGSKPFSKVNEWRKSQNLDEINWA</sequence>
<dbReference type="GO" id="GO:0004844">
    <property type="term" value="F:uracil DNA N-glycosylase activity"/>
    <property type="evidence" value="ECO:0007669"/>
    <property type="project" value="UniProtKB-UniRule"/>
</dbReference>
<evidence type="ECO:0000256" key="3">
    <source>
        <dbReference type="ARBA" id="ARBA00008184"/>
    </source>
</evidence>
<gene>
    <name evidence="8" type="primary">ung</name>
    <name evidence="12" type="ORF">D6810_02415</name>
</gene>
<evidence type="ECO:0000256" key="7">
    <source>
        <dbReference type="ARBA" id="ARBA00023204"/>
    </source>
</evidence>
<keyword evidence="5 8" id="KW-0227">DNA damage</keyword>
<name>A0A3M0YY28_9BACT</name>
<comment type="caution">
    <text evidence="12">The sequence shown here is derived from an EMBL/GenBank/DDBJ whole genome shotgun (WGS) entry which is preliminary data.</text>
</comment>
<organism evidence="12 13">
    <name type="scientific">Candidatus Dojkabacteria bacterium</name>
    <dbReference type="NCBI Taxonomy" id="2099670"/>
    <lineage>
        <taxon>Bacteria</taxon>
        <taxon>Candidatus Dojkabacteria</taxon>
    </lineage>
</organism>
<protein>
    <recommendedName>
        <fullName evidence="4 8">Uracil-DNA glycosylase</fullName>
        <shortName evidence="8">UDG</shortName>
        <ecNumber evidence="4 8">3.2.2.27</ecNumber>
    </recommendedName>
</protein>
<dbReference type="PANTHER" id="PTHR11264">
    <property type="entry name" value="URACIL-DNA GLYCOSYLASE"/>
    <property type="match status" value="1"/>
</dbReference>
<dbReference type="SMART" id="SM00986">
    <property type="entry name" value="UDG"/>
    <property type="match status" value="1"/>
</dbReference>
<accession>A0A3M0YY28</accession>
<comment type="similarity">
    <text evidence="3 8 10">Belongs to the uracil-DNA glycosylase (UDG) superfamily. UNG family.</text>
</comment>
<dbReference type="InterPro" id="IPR036895">
    <property type="entry name" value="Uracil-DNA_glycosylase-like_sf"/>
</dbReference>